<dbReference type="Proteomes" id="UP000541558">
    <property type="component" value="Unassembled WGS sequence"/>
</dbReference>
<reference evidence="2 3" key="1">
    <citation type="journal article" date="2020" name="ISME J.">
        <title>Uncovering the hidden diversity of litter-decomposition mechanisms in mushroom-forming fungi.</title>
        <authorList>
            <person name="Floudas D."/>
            <person name="Bentzer J."/>
            <person name="Ahren D."/>
            <person name="Johansson T."/>
            <person name="Persson P."/>
            <person name="Tunlid A."/>
        </authorList>
    </citation>
    <scope>NUCLEOTIDE SEQUENCE [LARGE SCALE GENOMIC DNA]</scope>
    <source>
        <strain evidence="2 3">CBS 175.51</strain>
    </source>
</reference>
<dbReference type="PANTHER" id="PTHR43157:SF31">
    <property type="entry name" value="PHOSPHATIDYLINOSITOL-GLYCAN BIOSYNTHESIS CLASS F PROTEIN"/>
    <property type="match status" value="1"/>
</dbReference>
<dbReference type="OrthoDB" id="542013at2759"/>
<proteinExistence type="predicted"/>
<evidence type="ECO:0000313" key="2">
    <source>
        <dbReference type="EMBL" id="KAF5319069.1"/>
    </source>
</evidence>
<evidence type="ECO:0000313" key="3">
    <source>
        <dbReference type="Proteomes" id="UP000541558"/>
    </source>
</evidence>
<dbReference type="EMBL" id="JAACJK010000175">
    <property type="protein sequence ID" value="KAF5319069.1"/>
    <property type="molecule type" value="Genomic_DNA"/>
</dbReference>
<dbReference type="InterPro" id="IPR002347">
    <property type="entry name" value="SDR_fam"/>
</dbReference>
<dbReference type="PRINTS" id="PR00081">
    <property type="entry name" value="GDHRDH"/>
</dbReference>
<dbReference type="Pfam" id="PF00106">
    <property type="entry name" value="adh_short"/>
    <property type="match status" value="1"/>
</dbReference>
<gene>
    <name evidence="2" type="ORF">D9611_012675</name>
</gene>
<dbReference type="AlphaFoldDB" id="A0A8H5B951"/>
<protein>
    <recommendedName>
        <fullName evidence="4">NAD(P)-binding protein</fullName>
    </recommendedName>
</protein>
<dbReference type="PANTHER" id="PTHR43157">
    <property type="entry name" value="PHOSPHATIDYLINOSITOL-GLYCAN BIOSYNTHESIS CLASS F PROTEIN-RELATED"/>
    <property type="match status" value="1"/>
</dbReference>
<dbReference type="SUPFAM" id="SSF51735">
    <property type="entry name" value="NAD(P)-binding Rossmann-fold domains"/>
    <property type="match status" value="1"/>
</dbReference>
<sequence>MKKSPVDFIRDQFAAIPPAPTADLSKQTVLVVGANTGLGFECTKHLARMNPGRLILACRSEQRGRAAITTLQQETGYRTAELWLVDLAKFSSVIAFADKFEKDGGRLDIVVMNAAIETTVYETSTDGWESTLQVNALSTSLLSLLLAPRLVDTAKRYPGARPRLVIVGSEVHYWVNFPDEIYSAPSSFEALSSKEYCTPAKMEDRYRESKLLVIFFTQSLAELLKDTPVIVNTVNPGYCYSELSRTYTGIKVVVEWVIKKILGRSTENGSRQLVYAAVGGAEDPDKLRGAYLNLYAVNEPSDHMLGEEGKSRRDKLWKDLIYELTRVDSRVRDIVRGFSA</sequence>
<evidence type="ECO:0000256" key="1">
    <source>
        <dbReference type="ARBA" id="ARBA00023002"/>
    </source>
</evidence>
<keyword evidence="3" id="KW-1185">Reference proteome</keyword>
<dbReference type="GO" id="GO:0016491">
    <property type="term" value="F:oxidoreductase activity"/>
    <property type="evidence" value="ECO:0007669"/>
    <property type="project" value="UniProtKB-KW"/>
</dbReference>
<dbReference type="InterPro" id="IPR036291">
    <property type="entry name" value="NAD(P)-bd_dom_sf"/>
</dbReference>
<name>A0A8H5B951_9AGAR</name>
<dbReference type="Gene3D" id="3.40.50.720">
    <property type="entry name" value="NAD(P)-binding Rossmann-like Domain"/>
    <property type="match status" value="1"/>
</dbReference>
<organism evidence="2 3">
    <name type="scientific">Ephemerocybe angulata</name>
    <dbReference type="NCBI Taxonomy" id="980116"/>
    <lineage>
        <taxon>Eukaryota</taxon>
        <taxon>Fungi</taxon>
        <taxon>Dikarya</taxon>
        <taxon>Basidiomycota</taxon>
        <taxon>Agaricomycotina</taxon>
        <taxon>Agaricomycetes</taxon>
        <taxon>Agaricomycetidae</taxon>
        <taxon>Agaricales</taxon>
        <taxon>Agaricineae</taxon>
        <taxon>Psathyrellaceae</taxon>
        <taxon>Ephemerocybe</taxon>
    </lineage>
</organism>
<evidence type="ECO:0008006" key="4">
    <source>
        <dbReference type="Google" id="ProtNLM"/>
    </source>
</evidence>
<keyword evidence="1" id="KW-0560">Oxidoreductase</keyword>
<accession>A0A8H5B951</accession>
<comment type="caution">
    <text evidence="2">The sequence shown here is derived from an EMBL/GenBank/DDBJ whole genome shotgun (WGS) entry which is preliminary data.</text>
</comment>